<gene>
    <name evidence="2" type="ORF">ABID21_001011</name>
</gene>
<dbReference type="SUPFAM" id="SSF55073">
    <property type="entry name" value="Nucleotide cyclase"/>
    <property type="match status" value="1"/>
</dbReference>
<dbReference type="InterPro" id="IPR029787">
    <property type="entry name" value="Nucleotide_cyclase"/>
</dbReference>
<dbReference type="InterPro" id="IPR043128">
    <property type="entry name" value="Rev_trsase/Diguanyl_cyclase"/>
</dbReference>
<proteinExistence type="predicted"/>
<dbReference type="PANTHER" id="PTHR46663">
    <property type="entry name" value="DIGUANYLATE CYCLASE DGCT-RELATED"/>
    <property type="match status" value="1"/>
</dbReference>
<accession>A0ABV2H2Y3</accession>
<feature type="domain" description="GGDEF" evidence="1">
    <location>
        <begin position="106"/>
        <end position="133"/>
    </location>
</feature>
<dbReference type="EMBL" id="JBEPLJ010000003">
    <property type="protein sequence ID" value="MET3584910.1"/>
    <property type="molecule type" value="Genomic_DNA"/>
</dbReference>
<reference evidence="2 3" key="1">
    <citation type="submission" date="2024-06" db="EMBL/GenBank/DDBJ databases">
        <title>Genomic Encyclopedia of Type Strains, Phase IV (KMG-IV): sequencing the most valuable type-strain genomes for metagenomic binning, comparative biology and taxonomic classification.</title>
        <authorList>
            <person name="Goeker M."/>
        </authorList>
    </citation>
    <scope>NUCLEOTIDE SEQUENCE [LARGE SCALE GENOMIC DNA]</scope>
    <source>
        <strain evidence="2 3">DSM 105042</strain>
    </source>
</reference>
<protein>
    <submittedName>
        <fullName evidence="2">GGDEF domain-containing protein</fullName>
    </submittedName>
</protein>
<dbReference type="InterPro" id="IPR000160">
    <property type="entry name" value="GGDEF_dom"/>
</dbReference>
<keyword evidence="3" id="KW-1185">Reference proteome</keyword>
<dbReference type="PROSITE" id="PS50887">
    <property type="entry name" value="GGDEF"/>
    <property type="match status" value="1"/>
</dbReference>
<dbReference type="InterPro" id="IPR052163">
    <property type="entry name" value="DGC-Regulatory_Protein"/>
</dbReference>
<organism evidence="2 3">
    <name type="scientific">Pseudorhizobium tarimense</name>
    <dbReference type="NCBI Taxonomy" id="1079109"/>
    <lineage>
        <taxon>Bacteria</taxon>
        <taxon>Pseudomonadati</taxon>
        <taxon>Pseudomonadota</taxon>
        <taxon>Alphaproteobacteria</taxon>
        <taxon>Hyphomicrobiales</taxon>
        <taxon>Rhizobiaceae</taxon>
        <taxon>Rhizobium/Agrobacterium group</taxon>
        <taxon>Pseudorhizobium</taxon>
    </lineage>
</organism>
<comment type="caution">
    <text evidence="2">The sequence shown here is derived from an EMBL/GenBank/DDBJ whole genome shotgun (WGS) entry which is preliminary data.</text>
</comment>
<dbReference type="PANTHER" id="PTHR46663:SF2">
    <property type="entry name" value="GGDEF DOMAIN-CONTAINING PROTEIN"/>
    <property type="match status" value="1"/>
</dbReference>
<dbReference type="NCBIfam" id="TIGR00254">
    <property type="entry name" value="GGDEF"/>
    <property type="match status" value="1"/>
</dbReference>
<evidence type="ECO:0000313" key="2">
    <source>
        <dbReference type="EMBL" id="MET3584910.1"/>
    </source>
</evidence>
<sequence>MIAAIASLLWEASSIELVVAVDVGLLMVMMLRSTRISQANFIASQSDRIRAMSLAHSLTDANSAIQVSHAELQCIANSDPLTGLCNRSSFNAGLSQTLEQCSARSESAALIIIDLDRFKSINDTMGHTLAIRS</sequence>
<evidence type="ECO:0000259" key="1">
    <source>
        <dbReference type="PROSITE" id="PS50887"/>
    </source>
</evidence>
<dbReference type="Pfam" id="PF00990">
    <property type="entry name" value="GGDEF"/>
    <property type="match status" value="1"/>
</dbReference>
<name>A0ABV2H2Y3_9HYPH</name>
<dbReference type="Gene3D" id="3.30.70.270">
    <property type="match status" value="1"/>
</dbReference>
<evidence type="ECO:0000313" key="3">
    <source>
        <dbReference type="Proteomes" id="UP001549031"/>
    </source>
</evidence>
<dbReference type="Proteomes" id="UP001549031">
    <property type="component" value="Unassembled WGS sequence"/>
</dbReference>